<organism evidence="2 3">
    <name type="scientific">Aerosakkonema funiforme FACHB-1375</name>
    <dbReference type="NCBI Taxonomy" id="2949571"/>
    <lineage>
        <taxon>Bacteria</taxon>
        <taxon>Bacillati</taxon>
        <taxon>Cyanobacteriota</taxon>
        <taxon>Cyanophyceae</taxon>
        <taxon>Oscillatoriophycideae</taxon>
        <taxon>Aerosakkonematales</taxon>
        <taxon>Aerosakkonemataceae</taxon>
        <taxon>Aerosakkonema</taxon>
    </lineage>
</organism>
<feature type="transmembrane region" description="Helical" evidence="1">
    <location>
        <begin position="212"/>
        <end position="231"/>
    </location>
</feature>
<comment type="caution">
    <text evidence="2">The sequence shown here is derived from an EMBL/GenBank/DDBJ whole genome shotgun (WGS) entry which is preliminary data.</text>
</comment>
<dbReference type="Proteomes" id="UP000641646">
    <property type="component" value="Unassembled WGS sequence"/>
</dbReference>
<keyword evidence="1" id="KW-0472">Membrane</keyword>
<evidence type="ECO:0000313" key="2">
    <source>
        <dbReference type="EMBL" id="MBD2180591.1"/>
    </source>
</evidence>
<feature type="transmembrane region" description="Helical" evidence="1">
    <location>
        <begin position="243"/>
        <end position="266"/>
    </location>
</feature>
<evidence type="ECO:0000256" key="1">
    <source>
        <dbReference type="SAM" id="Phobius"/>
    </source>
</evidence>
<name>A0A926ZH69_9CYAN</name>
<keyword evidence="3" id="KW-1185">Reference proteome</keyword>
<sequence length="275" mass="31591">MELSILVRCSDDIRLIKCIDSIDVSCQVVVTMTPNLELQKELESRGITYALSPKGNPAATTLAGIKHCYYSKVLLIDCDCIFLPGAIKRMYTLAQSADIVRPNIEFEATDLSSYATRLARDFQYTYFGFIYEPGLLLNLNRILPLIGGYLFTPFAPFTPDGELDYRLRQFEISKDLKIVTDSDRTLIHAALSFSKHLHSYWRYGFSEASRMVYLEQPVFMNFVAGIAYRYWMAWSHKYPFSTGILIAICDLCYIISILVHLLLFILRRNQKHDSK</sequence>
<keyword evidence="1" id="KW-1133">Transmembrane helix</keyword>
<reference evidence="2" key="1">
    <citation type="journal article" date="2015" name="ISME J.">
        <title>Draft Genome Sequence of Streptomyces incarnatus NRRL8089, which Produces the Nucleoside Antibiotic Sinefungin.</title>
        <authorList>
            <person name="Oshima K."/>
            <person name="Hattori M."/>
            <person name="Shimizu H."/>
            <person name="Fukuda K."/>
            <person name="Nemoto M."/>
            <person name="Inagaki K."/>
            <person name="Tamura T."/>
        </authorList>
    </citation>
    <scope>NUCLEOTIDE SEQUENCE</scope>
    <source>
        <strain evidence="2">FACHB-1375</strain>
    </source>
</reference>
<dbReference type="EMBL" id="JACJPW010000010">
    <property type="protein sequence ID" value="MBD2180591.1"/>
    <property type="molecule type" value="Genomic_DNA"/>
</dbReference>
<evidence type="ECO:0000313" key="3">
    <source>
        <dbReference type="Proteomes" id="UP000641646"/>
    </source>
</evidence>
<dbReference type="InterPro" id="IPR029044">
    <property type="entry name" value="Nucleotide-diphossugar_trans"/>
</dbReference>
<dbReference type="Gene3D" id="3.90.550.10">
    <property type="entry name" value="Spore Coat Polysaccharide Biosynthesis Protein SpsA, Chain A"/>
    <property type="match status" value="1"/>
</dbReference>
<keyword evidence="1" id="KW-0812">Transmembrane</keyword>
<dbReference type="SUPFAM" id="SSF53448">
    <property type="entry name" value="Nucleotide-diphospho-sugar transferases"/>
    <property type="match status" value="1"/>
</dbReference>
<gene>
    <name evidence="2" type="ORF">H6G03_05650</name>
</gene>
<proteinExistence type="predicted"/>
<accession>A0A926ZH69</accession>
<protein>
    <submittedName>
        <fullName evidence="2">Uncharacterized protein</fullName>
    </submittedName>
</protein>
<dbReference type="CDD" id="cd00761">
    <property type="entry name" value="Glyco_tranf_GTA_type"/>
    <property type="match status" value="1"/>
</dbReference>
<reference evidence="2" key="2">
    <citation type="submission" date="2020-08" db="EMBL/GenBank/DDBJ databases">
        <authorList>
            <person name="Chen M."/>
            <person name="Teng W."/>
            <person name="Zhao L."/>
            <person name="Hu C."/>
            <person name="Zhou Y."/>
            <person name="Han B."/>
            <person name="Song L."/>
            <person name="Shu W."/>
        </authorList>
    </citation>
    <scope>NUCLEOTIDE SEQUENCE</scope>
    <source>
        <strain evidence="2">FACHB-1375</strain>
    </source>
</reference>
<dbReference type="AlphaFoldDB" id="A0A926ZH69"/>